<dbReference type="SUPFAM" id="SSF50199">
    <property type="entry name" value="Staphylococcal nuclease"/>
    <property type="match status" value="1"/>
</dbReference>
<sequence length="288" mass="32183">MPMTLIQGNFRVLKAAPDGDSIRFYPKNPEMWKKLSTRVRTNQTGGAQLRLDSIDALETHFQPRGGSIGSSHQPLEYAHSAADELLKFLGFKKVTRGDREVVTVSEPEEVPGFILTRFADQYGRAVAFAFKGNSEGSDGSETNLNKTLLKKSANFHLLSKGQAYPTFYSKLYPDIRKELIVATQKARNENKGLWQLDKTNTGFVLEELETITDKAVILPKLFRRLLGYLAINDGSVALDGFPAYLESLNDKVIILPDGHVTGFDYVVKVEGQNIRLTTLPEDLVFLEK</sequence>
<evidence type="ECO:0000259" key="1">
    <source>
        <dbReference type="Pfam" id="PF00565"/>
    </source>
</evidence>
<dbReference type="InterPro" id="IPR016071">
    <property type="entry name" value="Staphylococal_nuclease_OB-fold"/>
</dbReference>
<dbReference type="Pfam" id="PF00565">
    <property type="entry name" value="SNase"/>
    <property type="match status" value="1"/>
</dbReference>
<name>A0A951US48_9CYAN</name>
<reference evidence="2" key="1">
    <citation type="submission" date="2021-05" db="EMBL/GenBank/DDBJ databases">
        <authorList>
            <person name="Pietrasiak N."/>
            <person name="Ward R."/>
            <person name="Stajich J.E."/>
            <person name="Kurbessoian T."/>
        </authorList>
    </citation>
    <scope>NUCLEOTIDE SEQUENCE</scope>
    <source>
        <strain evidence="2">GSE-NOS-MK-12-04C</strain>
    </source>
</reference>
<dbReference type="AlphaFoldDB" id="A0A951US48"/>
<dbReference type="Proteomes" id="UP000729701">
    <property type="component" value="Unassembled WGS sequence"/>
</dbReference>
<reference evidence="2" key="2">
    <citation type="journal article" date="2022" name="Microbiol. Resour. Announc.">
        <title>Metagenome Sequencing to Explore Phylogenomics of Terrestrial Cyanobacteria.</title>
        <authorList>
            <person name="Ward R.D."/>
            <person name="Stajich J.E."/>
            <person name="Johansen J.R."/>
            <person name="Huntemann M."/>
            <person name="Clum A."/>
            <person name="Foster B."/>
            <person name="Foster B."/>
            <person name="Roux S."/>
            <person name="Palaniappan K."/>
            <person name="Varghese N."/>
            <person name="Mukherjee S."/>
            <person name="Reddy T.B.K."/>
            <person name="Daum C."/>
            <person name="Copeland A."/>
            <person name="Chen I.A."/>
            <person name="Ivanova N.N."/>
            <person name="Kyrpides N.C."/>
            <person name="Shapiro N."/>
            <person name="Eloe-Fadrosh E.A."/>
            <person name="Pietrasiak N."/>
        </authorList>
    </citation>
    <scope>NUCLEOTIDE SEQUENCE</scope>
    <source>
        <strain evidence="2">GSE-NOS-MK-12-04C</strain>
    </source>
</reference>
<evidence type="ECO:0000313" key="3">
    <source>
        <dbReference type="Proteomes" id="UP000729701"/>
    </source>
</evidence>
<evidence type="ECO:0000313" key="2">
    <source>
        <dbReference type="EMBL" id="MBW4668338.1"/>
    </source>
</evidence>
<dbReference type="EMBL" id="JAHHGZ010000012">
    <property type="protein sequence ID" value="MBW4668338.1"/>
    <property type="molecule type" value="Genomic_DNA"/>
</dbReference>
<organism evidence="2 3">
    <name type="scientific">Cyanomargarita calcarea GSE-NOS-MK-12-04C</name>
    <dbReference type="NCBI Taxonomy" id="2839659"/>
    <lineage>
        <taxon>Bacteria</taxon>
        <taxon>Bacillati</taxon>
        <taxon>Cyanobacteriota</taxon>
        <taxon>Cyanophyceae</taxon>
        <taxon>Nostocales</taxon>
        <taxon>Cyanomargaritaceae</taxon>
        <taxon>Cyanomargarita</taxon>
    </lineage>
</organism>
<dbReference type="Gene3D" id="2.40.50.90">
    <property type="match status" value="1"/>
</dbReference>
<feature type="domain" description="TNase-like" evidence="1">
    <location>
        <begin position="49"/>
        <end position="195"/>
    </location>
</feature>
<protein>
    <submittedName>
        <fullName evidence="2">Nuclease</fullName>
    </submittedName>
</protein>
<dbReference type="InterPro" id="IPR035437">
    <property type="entry name" value="SNase_OB-fold_sf"/>
</dbReference>
<comment type="caution">
    <text evidence="2">The sequence shown here is derived from an EMBL/GenBank/DDBJ whole genome shotgun (WGS) entry which is preliminary data.</text>
</comment>
<accession>A0A951US48</accession>
<gene>
    <name evidence="2" type="ORF">KME60_13155</name>
</gene>
<proteinExistence type="predicted"/>